<gene>
    <name evidence="2" type="ORF">PCASD_20100</name>
</gene>
<feature type="region of interest" description="Disordered" evidence="1">
    <location>
        <begin position="109"/>
        <end position="169"/>
    </location>
</feature>
<reference evidence="2 3" key="1">
    <citation type="submission" date="2017-11" db="EMBL/GenBank/DDBJ databases">
        <title>De novo assembly and phasing of dikaryotic genomes from two isolates of Puccinia coronata f. sp. avenae, the causal agent of oat crown rust.</title>
        <authorList>
            <person name="Miller M.E."/>
            <person name="Zhang Y."/>
            <person name="Omidvar V."/>
            <person name="Sperschneider J."/>
            <person name="Schwessinger B."/>
            <person name="Raley C."/>
            <person name="Palmer J.M."/>
            <person name="Garnica D."/>
            <person name="Upadhyaya N."/>
            <person name="Rathjen J."/>
            <person name="Taylor J.M."/>
            <person name="Park R.F."/>
            <person name="Dodds P.N."/>
            <person name="Hirsch C.D."/>
            <person name="Kianian S.F."/>
            <person name="Figueroa M."/>
        </authorList>
    </citation>
    <scope>NUCLEOTIDE SEQUENCE [LARGE SCALE GENOMIC DNA]</scope>
    <source>
        <strain evidence="2">12SD80</strain>
    </source>
</reference>
<dbReference type="Proteomes" id="UP000235392">
    <property type="component" value="Unassembled WGS sequence"/>
</dbReference>
<accession>A0A2N5U5D5</accession>
<comment type="caution">
    <text evidence="2">The sequence shown here is derived from an EMBL/GenBank/DDBJ whole genome shotgun (WGS) entry which is preliminary data.</text>
</comment>
<organism evidence="2 3">
    <name type="scientific">Puccinia coronata f. sp. avenae</name>
    <dbReference type="NCBI Taxonomy" id="200324"/>
    <lineage>
        <taxon>Eukaryota</taxon>
        <taxon>Fungi</taxon>
        <taxon>Dikarya</taxon>
        <taxon>Basidiomycota</taxon>
        <taxon>Pucciniomycotina</taxon>
        <taxon>Pucciniomycetes</taxon>
        <taxon>Pucciniales</taxon>
        <taxon>Pucciniaceae</taxon>
        <taxon>Puccinia</taxon>
    </lineage>
</organism>
<evidence type="ECO:0000313" key="2">
    <source>
        <dbReference type="EMBL" id="PLW32961.1"/>
    </source>
</evidence>
<evidence type="ECO:0008006" key="4">
    <source>
        <dbReference type="Google" id="ProtNLM"/>
    </source>
</evidence>
<sequence>MVVDNYSGYLAGFPLVKKDDTTDVLINLLENEEKHLGYSLTLICSDGGGKFTGSRLSGKRKPHNCRINESYLQKFTCAKKLLARGCQVILLCPQSNPKVRSRTVALEHCPRSRHPSKLPQTRRNSSSNAQDETGSVINTKHVRFLKPSADQIPEADKDFYPELKTIDEN</sequence>
<dbReference type="EMBL" id="PGCI01000231">
    <property type="protein sequence ID" value="PLW32961.1"/>
    <property type="molecule type" value="Genomic_DNA"/>
</dbReference>
<name>A0A2N5U5D5_9BASI</name>
<feature type="compositionally biased region" description="Polar residues" evidence="1">
    <location>
        <begin position="118"/>
        <end position="138"/>
    </location>
</feature>
<evidence type="ECO:0000256" key="1">
    <source>
        <dbReference type="SAM" id="MobiDB-lite"/>
    </source>
</evidence>
<proteinExistence type="predicted"/>
<feature type="compositionally biased region" description="Basic and acidic residues" evidence="1">
    <location>
        <begin position="154"/>
        <end position="169"/>
    </location>
</feature>
<evidence type="ECO:0000313" key="3">
    <source>
        <dbReference type="Proteomes" id="UP000235392"/>
    </source>
</evidence>
<dbReference type="AlphaFoldDB" id="A0A2N5U5D5"/>
<protein>
    <recommendedName>
        <fullName evidence="4">Integrase catalytic domain-containing protein</fullName>
    </recommendedName>
</protein>